<reference evidence="3" key="1">
    <citation type="submission" date="2021-12" db="EMBL/GenBank/DDBJ databases">
        <authorList>
            <person name="Lee J.-H."/>
            <person name="Kim S.-B."/>
        </authorList>
    </citation>
    <scope>NUCLEOTIDE SEQUENCE</scope>
    <source>
        <strain evidence="3">NR30</strain>
    </source>
</reference>
<organism evidence="3 4">
    <name type="scientific">Streptomyces guryensis</name>
    <dbReference type="NCBI Taxonomy" id="2886947"/>
    <lineage>
        <taxon>Bacteria</taxon>
        <taxon>Bacillati</taxon>
        <taxon>Actinomycetota</taxon>
        <taxon>Actinomycetes</taxon>
        <taxon>Kitasatosporales</taxon>
        <taxon>Streptomycetaceae</taxon>
        <taxon>Streptomyces</taxon>
    </lineage>
</organism>
<dbReference type="Proteomes" id="UP001108029">
    <property type="component" value="Unassembled WGS sequence"/>
</dbReference>
<feature type="compositionally biased region" description="Basic and acidic residues" evidence="1">
    <location>
        <begin position="61"/>
        <end position="70"/>
    </location>
</feature>
<keyword evidence="4" id="KW-1185">Reference proteome</keyword>
<evidence type="ECO:0000259" key="2">
    <source>
        <dbReference type="Pfam" id="PF12323"/>
    </source>
</evidence>
<sequence length="70" mass="7945">MQLRYQCRVYLTSSQLICAARVFGCRRVVWDDALAMRTPRKASNKQLGSPKTRLAEGPYQQKKELTGGGR</sequence>
<dbReference type="InterPro" id="IPR021027">
    <property type="entry name" value="Transposase_put_HTH"/>
</dbReference>
<feature type="domain" description="Transposase putative helix-turn-helix" evidence="2">
    <location>
        <begin position="1"/>
        <end position="43"/>
    </location>
</feature>
<dbReference type="EMBL" id="JAJSBI010000019">
    <property type="protein sequence ID" value="MCD9878128.1"/>
    <property type="molecule type" value="Genomic_DNA"/>
</dbReference>
<gene>
    <name evidence="3" type="ORF">LJ657_31830</name>
</gene>
<comment type="caution">
    <text evidence="3">The sequence shown here is derived from an EMBL/GenBank/DDBJ whole genome shotgun (WGS) entry which is preliminary data.</text>
</comment>
<name>A0A9Q3Z852_9ACTN</name>
<proteinExistence type="predicted"/>
<accession>A0A9Q3Z852</accession>
<evidence type="ECO:0000313" key="4">
    <source>
        <dbReference type="Proteomes" id="UP001108029"/>
    </source>
</evidence>
<feature type="region of interest" description="Disordered" evidence="1">
    <location>
        <begin position="40"/>
        <end position="70"/>
    </location>
</feature>
<dbReference type="AlphaFoldDB" id="A0A9Q3Z852"/>
<dbReference type="Pfam" id="PF12323">
    <property type="entry name" value="HTH_OrfB_IS605"/>
    <property type="match status" value="1"/>
</dbReference>
<protein>
    <submittedName>
        <fullName evidence="3">Helix-turn-helix domain-containing protein</fullName>
    </submittedName>
</protein>
<evidence type="ECO:0000313" key="3">
    <source>
        <dbReference type="EMBL" id="MCD9878128.1"/>
    </source>
</evidence>
<evidence type="ECO:0000256" key="1">
    <source>
        <dbReference type="SAM" id="MobiDB-lite"/>
    </source>
</evidence>